<reference evidence="6 7" key="1">
    <citation type="submission" date="2016-04" db="EMBL/GenBank/DDBJ databases">
        <title>Complete genome sequence and analysis of deep-sea sediment isolate, Amycolatopsis sp. WP1.</title>
        <authorList>
            <person name="Wang H."/>
            <person name="Chen S."/>
            <person name="Wu Q."/>
        </authorList>
    </citation>
    <scope>NUCLEOTIDE SEQUENCE [LARGE SCALE GENOMIC DNA]</scope>
    <source>
        <strain evidence="6 7">WP1</strain>
    </source>
</reference>
<dbReference type="AlphaFoldDB" id="A0A344L128"/>
<keyword evidence="7" id="KW-1185">Reference proteome</keyword>
<dbReference type="PROSITE" id="PS50977">
    <property type="entry name" value="HTH_TETR_2"/>
    <property type="match status" value="1"/>
</dbReference>
<evidence type="ECO:0000256" key="2">
    <source>
        <dbReference type="ARBA" id="ARBA00023125"/>
    </source>
</evidence>
<dbReference type="GO" id="GO:0003700">
    <property type="term" value="F:DNA-binding transcription factor activity"/>
    <property type="evidence" value="ECO:0007669"/>
    <property type="project" value="TreeGrafter"/>
</dbReference>
<dbReference type="PANTHER" id="PTHR30055">
    <property type="entry name" value="HTH-TYPE TRANSCRIPTIONAL REGULATOR RUTR"/>
    <property type="match status" value="1"/>
</dbReference>
<dbReference type="InterPro" id="IPR049445">
    <property type="entry name" value="TetR_SbtR-like_C"/>
</dbReference>
<dbReference type="PANTHER" id="PTHR30055:SF234">
    <property type="entry name" value="HTH-TYPE TRANSCRIPTIONAL REGULATOR BETI"/>
    <property type="match status" value="1"/>
</dbReference>
<dbReference type="Pfam" id="PF00440">
    <property type="entry name" value="TetR_N"/>
    <property type="match status" value="1"/>
</dbReference>
<dbReference type="InterPro" id="IPR009057">
    <property type="entry name" value="Homeodomain-like_sf"/>
</dbReference>
<dbReference type="SUPFAM" id="SSF46689">
    <property type="entry name" value="Homeodomain-like"/>
    <property type="match status" value="1"/>
</dbReference>
<dbReference type="InterPro" id="IPR001647">
    <property type="entry name" value="HTH_TetR"/>
</dbReference>
<proteinExistence type="predicted"/>
<evidence type="ECO:0000256" key="3">
    <source>
        <dbReference type="ARBA" id="ARBA00023163"/>
    </source>
</evidence>
<dbReference type="InterPro" id="IPR050109">
    <property type="entry name" value="HTH-type_TetR-like_transc_reg"/>
</dbReference>
<dbReference type="EMBL" id="CP015163">
    <property type="protein sequence ID" value="AXB41752.1"/>
    <property type="molecule type" value="Genomic_DNA"/>
</dbReference>
<evidence type="ECO:0000313" key="7">
    <source>
        <dbReference type="Proteomes" id="UP000250434"/>
    </source>
</evidence>
<name>A0A344L128_9PSEU</name>
<dbReference type="GO" id="GO:0000976">
    <property type="term" value="F:transcription cis-regulatory region binding"/>
    <property type="evidence" value="ECO:0007669"/>
    <property type="project" value="TreeGrafter"/>
</dbReference>
<evidence type="ECO:0000313" key="6">
    <source>
        <dbReference type="EMBL" id="AXB41752.1"/>
    </source>
</evidence>
<dbReference type="SUPFAM" id="SSF48498">
    <property type="entry name" value="Tetracyclin repressor-like, C-terminal domain"/>
    <property type="match status" value="1"/>
</dbReference>
<dbReference type="OrthoDB" id="9795011at2"/>
<dbReference type="Gene3D" id="1.10.357.10">
    <property type="entry name" value="Tetracycline Repressor, domain 2"/>
    <property type="match status" value="1"/>
</dbReference>
<keyword evidence="3" id="KW-0804">Transcription</keyword>
<keyword evidence="1" id="KW-0805">Transcription regulation</keyword>
<gene>
    <name evidence="6" type="ORF">A4R43_03800</name>
</gene>
<feature type="domain" description="HTH tetR-type" evidence="5">
    <location>
        <begin position="14"/>
        <end position="72"/>
    </location>
</feature>
<dbReference type="Pfam" id="PF21597">
    <property type="entry name" value="TetR_C_43"/>
    <property type="match status" value="1"/>
</dbReference>
<evidence type="ECO:0000256" key="4">
    <source>
        <dbReference type="PROSITE-ProRule" id="PRU00335"/>
    </source>
</evidence>
<protein>
    <submittedName>
        <fullName evidence="6">TetR family transcriptional regulator</fullName>
    </submittedName>
</protein>
<sequence>MTTGSVNPRRADTRRNHERILIAAAESLAASGEVSFNAIAKRAEVGVGTVYRHFPTPESLILAVYQREVRHLVDVVPSLLAEHAPEQAFRVWTTDHLAHYMMTKRGLANALRLASPSRGELPANAYEAMVGAVATLLEANVAAGTVRPGLEPELVLRGLGGLLFLDPASDWREQAAALADLLWRGMCVHTCGHPH</sequence>
<evidence type="ECO:0000256" key="1">
    <source>
        <dbReference type="ARBA" id="ARBA00023015"/>
    </source>
</evidence>
<dbReference type="InterPro" id="IPR036271">
    <property type="entry name" value="Tet_transcr_reg_TetR-rel_C_sf"/>
</dbReference>
<organism evidence="6 7">
    <name type="scientific">Amycolatopsis albispora</name>
    <dbReference type="NCBI Taxonomy" id="1804986"/>
    <lineage>
        <taxon>Bacteria</taxon>
        <taxon>Bacillati</taxon>
        <taxon>Actinomycetota</taxon>
        <taxon>Actinomycetes</taxon>
        <taxon>Pseudonocardiales</taxon>
        <taxon>Pseudonocardiaceae</taxon>
        <taxon>Amycolatopsis</taxon>
    </lineage>
</organism>
<keyword evidence="2 4" id="KW-0238">DNA-binding</keyword>
<feature type="DNA-binding region" description="H-T-H motif" evidence="4">
    <location>
        <begin position="35"/>
        <end position="54"/>
    </location>
</feature>
<dbReference type="KEGG" id="aab:A4R43_03800"/>
<dbReference type="RefSeq" id="WP_113691022.1">
    <property type="nucleotide sequence ID" value="NZ_CP015163.1"/>
</dbReference>
<accession>A0A344L128</accession>
<dbReference type="Proteomes" id="UP000250434">
    <property type="component" value="Chromosome"/>
</dbReference>
<evidence type="ECO:0000259" key="5">
    <source>
        <dbReference type="PROSITE" id="PS50977"/>
    </source>
</evidence>